<dbReference type="EMBL" id="JAIQCV010000012">
    <property type="protein sequence ID" value="KAH1039115.1"/>
    <property type="molecule type" value="Genomic_DNA"/>
</dbReference>
<dbReference type="InterPro" id="IPR036758">
    <property type="entry name" value="At5g01610-like"/>
</dbReference>
<sequence length="119" mass="13950">MHLVERKGKERKLCQLKRAVFLFERHYWYIIPKSLSVLEPQPVPPSVWDILPKFGLPSGLLPDYVLHDDRRFIVMLDSPCYIQFDTWSTTKRPSLENWVMAPLPIWKAFRCSGSSCGLM</sequence>
<protein>
    <submittedName>
        <fullName evidence="1">Uncharacterized protein</fullName>
    </submittedName>
</protein>
<dbReference type="OrthoDB" id="755906at2759"/>
<organism evidence="1 2">
    <name type="scientific">Gossypium stocksii</name>
    <dbReference type="NCBI Taxonomy" id="47602"/>
    <lineage>
        <taxon>Eukaryota</taxon>
        <taxon>Viridiplantae</taxon>
        <taxon>Streptophyta</taxon>
        <taxon>Embryophyta</taxon>
        <taxon>Tracheophyta</taxon>
        <taxon>Spermatophyta</taxon>
        <taxon>Magnoliopsida</taxon>
        <taxon>eudicotyledons</taxon>
        <taxon>Gunneridae</taxon>
        <taxon>Pentapetalae</taxon>
        <taxon>rosids</taxon>
        <taxon>malvids</taxon>
        <taxon>Malvales</taxon>
        <taxon>Malvaceae</taxon>
        <taxon>Malvoideae</taxon>
        <taxon>Gossypium</taxon>
    </lineage>
</organism>
<gene>
    <name evidence="1" type="ORF">J1N35_040858</name>
</gene>
<keyword evidence="2" id="KW-1185">Reference proteome</keyword>
<dbReference type="Proteomes" id="UP000828251">
    <property type="component" value="Unassembled WGS sequence"/>
</dbReference>
<evidence type="ECO:0000313" key="1">
    <source>
        <dbReference type="EMBL" id="KAH1039115.1"/>
    </source>
</evidence>
<comment type="caution">
    <text evidence="1">The sequence shown here is derived from an EMBL/GenBank/DDBJ whole genome shotgun (WGS) entry which is preliminary data.</text>
</comment>
<name>A0A9D3ZI39_9ROSI</name>
<proteinExistence type="predicted"/>
<reference evidence="1 2" key="1">
    <citation type="journal article" date="2021" name="Plant Biotechnol. J.">
        <title>Multi-omics assisted identification of the key and species-specific regulatory components of drought-tolerant mechanisms in Gossypium stocksii.</title>
        <authorList>
            <person name="Yu D."/>
            <person name="Ke L."/>
            <person name="Zhang D."/>
            <person name="Wu Y."/>
            <person name="Sun Y."/>
            <person name="Mei J."/>
            <person name="Sun J."/>
            <person name="Sun Y."/>
        </authorList>
    </citation>
    <scope>NUCLEOTIDE SEQUENCE [LARGE SCALE GENOMIC DNA]</scope>
    <source>
        <strain evidence="2">cv. E1</strain>
        <tissue evidence="1">Leaf</tissue>
    </source>
</reference>
<dbReference type="AlphaFoldDB" id="A0A9D3ZI39"/>
<evidence type="ECO:0000313" key="2">
    <source>
        <dbReference type="Proteomes" id="UP000828251"/>
    </source>
</evidence>
<accession>A0A9D3ZI39</accession>
<dbReference type="SUPFAM" id="SSF141562">
    <property type="entry name" value="At5g01610-like"/>
    <property type="match status" value="1"/>
</dbReference>